<dbReference type="GO" id="GO:0005829">
    <property type="term" value="C:cytosol"/>
    <property type="evidence" value="ECO:0007669"/>
    <property type="project" value="TreeGrafter"/>
</dbReference>
<accession>A0A0F9BCF9</accession>
<keyword evidence="2" id="KW-0808">Transferase</keyword>
<dbReference type="InterPro" id="IPR029028">
    <property type="entry name" value="Alpha/beta_knot_MTases"/>
</dbReference>
<evidence type="ECO:0000256" key="2">
    <source>
        <dbReference type="ARBA" id="ARBA00022679"/>
    </source>
</evidence>
<name>A0A0F9BCF9_9ZZZZ</name>
<protein>
    <recommendedName>
        <fullName evidence="3">tRNA/rRNA methyltransferase SpoU type domain-containing protein</fullName>
    </recommendedName>
</protein>
<dbReference type="InterPro" id="IPR001537">
    <property type="entry name" value="SpoU_MeTrfase"/>
</dbReference>
<dbReference type="Pfam" id="PF00588">
    <property type="entry name" value="SpoU_methylase"/>
    <property type="match status" value="1"/>
</dbReference>
<keyword evidence="1" id="KW-0489">Methyltransferase</keyword>
<dbReference type="InterPro" id="IPR029026">
    <property type="entry name" value="tRNA_m1G_MTases_N"/>
</dbReference>
<dbReference type="CDD" id="cd18103">
    <property type="entry name" value="SpoU-like_RlmB"/>
    <property type="match status" value="1"/>
</dbReference>
<dbReference type="SUPFAM" id="SSF75217">
    <property type="entry name" value="alpha/beta knot"/>
    <property type="match status" value="1"/>
</dbReference>
<dbReference type="InterPro" id="IPR004441">
    <property type="entry name" value="rRNA_MeTrfase_TrmH"/>
</dbReference>
<dbReference type="GO" id="GO:0032259">
    <property type="term" value="P:methylation"/>
    <property type="evidence" value="ECO:0007669"/>
    <property type="project" value="UniProtKB-KW"/>
</dbReference>
<dbReference type="GO" id="GO:0006396">
    <property type="term" value="P:RNA processing"/>
    <property type="evidence" value="ECO:0007669"/>
    <property type="project" value="InterPro"/>
</dbReference>
<sequence>MPFVQVTNLARTLGELQGDGIRIVGTADEAKGTLYDCDLTGPLAFVMGFEGSGLRRLTLEHCDELVRIPMSGAVECLNVSVATGVCLFEAHRQRRLAARG</sequence>
<dbReference type="EMBL" id="LAZR01052816">
    <property type="protein sequence ID" value="KKK82111.1"/>
    <property type="molecule type" value="Genomic_DNA"/>
</dbReference>
<dbReference type="PANTHER" id="PTHR46429">
    <property type="entry name" value="23S RRNA (GUANOSINE-2'-O-)-METHYLTRANSFERASE RLMB"/>
    <property type="match status" value="1"/>
</dbReference>
<dbReference type="GO" id="GO:0008173">
    <property type="term" value="F:RNA methyltransferase activity"/>
    <property type="evidence" value="ECO:0007669"/>
    <property type="project" value="InterPro"/>
</dbReference>
<dbReference type="GO" id="GO:0003723">
    <property type="term" value="F:RNA binding"/>
    <property type="evidence" value="ECO:0007669"/>
    <property type="project" value="InterPro"/>
</dbReference>
<dbReference type="AlphaFoldDB" id="A0A0F9BCF9"/>
<comment type="caution">
    <text evidence="4">The sequence shown here is derived from an EMBL/GenBank/DDBJ whole genome shotgun (WGS) entry which is preliminary data.</text>
</comment>
<dbReference type="Gene3D" id="3.40.1280.10">
    <property type="match status" value="1"/>
</dbReference>
<dbReference type="PANTHER" id="PTHR46429:SF1">
    <property type="entry name" value="23S RRNA (GUANOSINE-2'-O-)-METHYLTRANSFERASE RLMB"/>
    <property type="match status" value="1"/>
</dbReference>
<evidence type="ECO:0000256" key="1">
    <source>
        <dbReference type="ARBA" id="ARBA00022603"/>
    </source>
</evidence>
<feature type="domain" description="tRNA/rRNA methyltransferase SpoU type" evidence="3">
    <location>
        <begin position="2"/>
        <end position="88"/>
    </location>
</feature>
<evidence type="ECO:0000259" key="3">
    <source>
        <dbReference type="Pfam" id="PF00588"/>
    </source>
</evidence>
<reference evidence="4" key="1">
    <citation type="journal article" date="2015" name="Nature">
        <title>Complex archaea that bridge the gap between prokaryotes and eukaryotes.</title>
        <authorList>
            <person name="Spang A."/>
            <person name="Saw J.H."/>
            <person name="Jorgensen S.L."/>
            <person name="Zaremba-Niedzwiedzka K."/>
            <person name="Martijn J."/>
            <person name="Lind A.E."/>
            <person name="van Eijk R."/>
            <person name="Schleper C."/>
            <person name="Guy L."/>
            <person name="Ettema T.J."/>
        </authorList>
    </citation>
    <scope>NUCLEOTIDE SEQUENCE</scope>
</reference>
<organism evidence="4">
    <name type="scientific">marine sediment metagenome</name>
    <dbReference type="NCBI Taxonomy" id="412755"/>
    <lineage>
        <taxon>unclassified sequences</taxon>
        <taxon>metagenomes</taxon>
        <taxon>ecological metagenomes</taxon>
    </lineage>
</organism>
<evidence type="ECO:0000313" key="4">
    <source>
        <dbReference type="EMBL" id="KKK82111.1"/>
    </source>
</evidence>
<gene>
    <name evidence="4" type="ORF">LCGC14_2806670</name>
</gene>
<proteinExistence type="predicted"/>